<dbReference type="Proteomes" id="UP000663845">
    <property type="component" value="Unassembled WGS sequence"/>
</dbReference>
<dbReference type="PANTHER" id="PTHR45641:SF19">
    <property type="entry name" value="NEPHROCYSTIN-3"/>
    <property type="match status" value="1"/>
</dbReference>
<accession>A0A814BGA8</accession>
<dbReference type="AlphaFoldDB" id="A0A814BGA8"/>
<evidence type="ECO:0000313" key="4">
    <source>
        <dbReference type="EMBL" id="CAF0929195.1"/>
    </source>
</evidence>
<feature type="repeat" description="TPR" evidence="3">
    <location>
        <begin position="160"/>
        <end position="193"/>
    </location>
</feature>
<protein>
    <recommendedName>
        <fullName evidence="6">Tetratricopeptide repeat protein</fullName>
    </recommendedName>
</protein>
<proteinExistence type="predicted"/>
<dbReference type="EMBL" id="CAJNOG010000092">
    <property type="protein sequence ID" value="CAF0929195.1"/>
    <property type="molecule type" value="Genomic_DNA"/>
</dbReference>
<sequence length="301" mass="35079">MPCKSDEAKRQMVREIHAYYHDKVKPLVDMDRFRCMYRSEDAINWYTSSCFIYNIINKALRTEDTRVSYTFRYFIIDLCNFLKEQAIITRAQFDKPCRVYRGIKLDREEIEQLSVGTLIATNGFWSTSRDLNDALESLEHFQAALEIRQRLLGENHPDVAEIFSFLGETYNKMQNYDDALVYLVQAMDIEEKTLPPNSINLAATYDTIGAIYMILNQYDVALIFYEKVLQIRQVALHTDHPQIAAIYGSLGSLFEYKGDYLKALNYQEKSLEVARKTRSATHNIVSNAQESIRRLKAKIKQ</sequence>
<comment type="caution">
    <text evidence="4">The sequence shown here is derived from an EMBL/GenBank/DDBJ whole genome shotgun (WGS) entry which is preliminary data.</text>
</comment>
<evidence type="ECO:0000256" key="1">
    <source>
        <dbReference type="ARBA" id="ARBA00022737"/>
    </source>
</evidence>
<reference evidence="4" key="1">
    <citation type="submission" date="2021-02" db="EMBL/GenBank/DDBJ databases">
        <authorList>
            <person name="Nowell W R."/>
        </authorList>
    </citation>
    <scope>NUCLEOTIDE SEQUENCE</scope>
</reference>
<keyword evidence="1" id="KW-0677">Repeat</keyword>
<feature type="repeat" description="TPR" evidence="3">
    <location>
        <begin position="244"/>
        <end position="277"/>
    </location>
</feature>
<evidence type="ECO:0000313" key="5">
    <source>
        <dbReference type="Proteomes" id="UP000663845"/>
    </source>
</evidence>
<evidence type="ECO:0000256" key="3">
    <source>
        <dbReference type="PROSITE-ProRule" id="PRU00339"/>
    </source>
</evidence>
<dbReference type="InterPro" id="IPR011990">
    <property type="entry name" value="TPR-like_helical_dom_sf"/>
</dbReference>
<keyword evidence="2 3" id="KW-0802">TPR repeat</keyword>
<organism evidence="4 5">
    <name type="scientific">Adineta steineri</name>
    <dbReference type="NCBI Taxonomy" id="433720"/>
    <lineage>
        <taxon>Eukaryota</taxon>
        <taxon>Metazoa</taxon>
        <taxon>Spiralia</taxon>
        <taxon>Gnathifera</taxon>
        <taxon>Rotifera</taxon>
        <taxon>Eurotatoria</taxon>
        <taxon>Bdelloidea</taxon>
        <taxon>Adinetida</taxon>
        <taxon>Adinetidae</taxon>
        <taxon>Adineta</taxon>
    </lineage>
</organism>
<evidence type="ECO:0000256" key="2">
    <source>
        <dbReference type="ARBA" id="ARBA00022803"/>
    </source>
</evidence>
<dbReference type="SMART" id="SM00028">
    <property type="entry name" value="TPR"/>
    <property type="match status" value="3"/>
</dbReference>
<dbReference type="SUPFAM" id="SSF56399">
    <property type="entry name" value="ADP-ribosylation"/>
    <property type="match status" value="1"/>
</dbReference>
<feature type="repeat" description="TPR" evidence="3">
    <location>
        <begin position="202"/>
        <end position="235"/>
    </location>
</feature>
<dbReference type="PROSITE" id="PS50005">
    <property type="entry name" value="TPR"/>
    <property type="match status" value="3"/>
</dbReference>
<dbReference type="Gene3D" id="1.25.40.10">
    <property type="entry name" value="Tetratricopeptide repeat domain"/>
    <property type="match status" value="1"/>
</dbReference>
<dbReference type="InterPro" id="IPR019734">
    <property type="entry name" value="TPR_rpt"/>
</dbReference>
<gene>
    <name evidence="4" type="ORF">JYZ213_LOCUS12069</name>
</gene>
<evidence type="ECO:0008006" key="6">
    <source>
        <dbReference type="Google" id="ProtNLM"/>
    </source>
</evidence>
<name>A0A814BGA8_9BILA</name>
<dbReference type="SUPFAM" id="SSF48452">
    <property type="entry name" value="TPR-like"/>
    <property type="match status" value="1"/>
</dbReference>
<dbReference type="PANTHER" id="PTHR45641">
    <property type="entry name" value="TETRATRICOPEPTIDE REPEAT PROTEIN (AFU_ORTHOLOGUE AFUA_6G03870)"/>
    <property type="match status" value="1"/>
</dbReference>
<dbReference type="Pfam" id="PF13424">
    <property type="entry name" value="TPR_12"/>
    <property type="match status" value="2"/>
</dbReference>